<evidence type="ECO:0008006" key="3">
    <source>
        <dbReference type="Google" id="ProtNLM"/>
    </source>
</evidence>
<dbReference type="Proteomes" id="UP000018419">
    <property type="component" value="Unassembled WGS sequence"/>
</dbReference>
<comment type="caution">
    <text evidence="1">The sequence shown here is derived from an EMBL/GenBank/DDBJ whole genome shotgun (WGS) entry which is preliminary data.</text>
</comment>
<reference evidence="1 2" key="1">
    <citation type="submission" date="2009-07" db="EMBL/GenBank/DDBJ databases">
        <authorList>
            <person name="Madupu R."/>
            <person name="Durkin A.S."/>
            <person name="Torralba M."/>
            <person name="Methe B."/>
            <person name="Sutton G.G."/>
            <person name="Strausberg R.L."/>
            <person name="Nelson K.E."/>
        </authorList>
    </citation>
    <scope>NUCLEOTIDE SEQUENCE [LARGE SCALE GENOMIC DNA]</scope>
    <source>
        <strain evidence="1 2">SK82</strain>
    </source>
</reference>
<dbReference type="RefSeq" id="WP_005405040.1">
    <property type="nucleotide sequence ID" value="NZ_ACVR01000029.1"/>
</dbReference>
<sequence length="105" mass="11955">MNRNKQVRAWLEMGIGRATALAKTLNVSRQFISKISVMEKGISQSQWNAISYGISIIELDEQAVQKKVEQIIIRAAHMCHSKDREVKQFAQVELDKWVERLGATA</sequence>
<dbReference type="EMBL" id="ACVR01000029">
    <property type="protein sequence ID" value="EET82835.1"/>
    <property type="molecule type" value="Genomic_DNA"/>
</dbReference>
<keyword evidence="2" id="KW-1185">Reference proteome</keyword>
<gene>
    <name evidence="1" type="ORF">ACIRA0001_1629</name>
</gene>
<evidence type="ECO:0000313" key="1">
    <source>
        <dbReference type="EMBL" id="EET82835.1"/>
    </source>
</evidence>
<accession>A0ABM9YP49</accession>
<protein>
    <recommendedName>
        <fullName evidence="3">HTH cro/C1-type domain-containing protein</fullName>
    </recommendedName>
</protein>
<evidence type="ECO:0000313" key="2">
    <source>
        <dbReference type="Proteomes" id="UP000018419"/>
    </source>
</evidence>
<organism evidence="1 2">
    <name type="scientific">Acinetobacter radioresistens SK82</name>
    <dbReference type="NCBI Taxonomy" id="596318"/>
    <lineage>
        <taxon>Bacteria</taxon>
        <taxon>Pseudomonadati</taxon>
        <taxon>Pseudomonadota</taxon>
        <taxon>Gammaproteobacteria</taxon>
        <taxon>Moraxellales</taxon>
        <taxon>Moraxellaceae</taxon>
        <taxon>Acinetobacter</taxon>
    </lineage>
</organism>
<proteinExistence type="predicted"/>
<name>A0ABM9YP49_ACIRA</name>